<keyword evidence="5" id="KW-1003">Cell membrane</keyword>
<keyword evidence="9 10" id="KW-0472">Membrane</keyword>
<evidence type="ECO:0000313" key="12">
    <source>
        <dbReference type="RefSeq" id="XP_031414360.1"/>
    </source>
</evidence>
<protein>
    <submittedName>
        <fullName evidence="12">Claudin-34-like</fullName>
    </submittedName>
</protein>
<proteinExistence type="inferred from homology"/>
<organism evidence="11 12">
    <name type="scientific">Clupea harengus</name>
    <name type="common">Atlantic herring</name>
    <dbReference type="NCBI Taxonomy" id="7950"/>
    <lineage>
        <taxon>Eukaryota</taxon>
        <taxon>Metazoa</taxon>
        <taxon>Chordata</taxon>
        <taxon>Craniata</taxon>
        <taxon>Vertebrata</taxon>
        <taxon>Euteleostomi</taxon>
        <taxon>Actinopterygii</taxon>
        <taxon>Neopterygii</taxon>
        <taxon>Teleostei</taxon>
        <taxon>Clupei</taxon>
        <taxon>Clupeiformes</taxon>
        <taxon>Clupeoidei</taxon>
        <taxon>Clupeidae</taxon>
        <taxon>Clupea</taxon>
    </lineage>
</organism>
<accession>A0A6P8EQJ0</accession>
<dbReference type="GO" id="GO:0005886">
    <property type="term" value="C:plasma membrane"/>
    <property type="evidence" value="ECO:0007669"/>
    <property type="project" value="UniProtKB-SubCell"/>
</dbReference>
<feature type="transmembrane region" description="Helical" evidence="10">
    <location>
        <begin position="176"/>
        <end position="202"/>
    </location>
</feature>
<keyword evidence="4" id="KW-0796">Tight junction</keyword>
<dbReference type="OrthoDB" id="9895009at2759"/>
<evidence type="ECO:0000256" key="2">
    <source>
        <dbReference type="ARBA" id="ARBA00004651"/>
    </source>
</evidence>
<evidence type="ECO:0000256" key="3">
    <source>
        <dbReference type="ARBA" id="ARBA00008295"/>
    </source>
</evidence>
<dbReference type="InterPro" id="IPR006187">
    <property type="entry name" value="Claudin"/>
</dbReference>
<dbReference type="KEGG" id="char:105905656"/>
<evidence type="ECO:0000256" key="1">
    <source>
        <dbReference type="ARBA" id="ARBA00004435"/>
    </source>
</evidence>
<dbReference type="Pfam" id="PF13903">
    <property type="entry name" value="Claudin_2"/>
    <property type="match status" value="1"/>
</dbReference>
<reference evidence="12" key="1">
    <citation type="submission" date="2025-08" db="UniProtKB">
        <authorList>
            <consortium name="RefSeq"/>
        </authorList>
    </citation>
    <scope>IDENTIFICATION</scope>
</reference>
<dbReference type="InterPro" id="IPR004031">
    <property type="entry name" value="PMP22/EMP/MP20/Claudin"/>
</dbReference>
<evidence type="ECO:0000256" key="9">
    <source>
        <dbReference type="ARBA" id="ARBA00023136"/>
    </source>
</evidence>
<name>A0A6P8EQJ0_CLUHA</name>
<dbReference type="Gene3D" id="1.20.140.150">
    <property type="match status" value="1"/>
</dbReference>
<evidence type="ECO:0000256" key="6">
    <source>
        <dbReference type="ARBA" id="ARBA00022692"/>
    </source>
</evidence>
<dbReference type="PANTHER" id="PTHR12002">
    <property type="entry name" value="CLAUDIN"/>
    <property type="match status" value="1"/>
</dbReference>
<evidence type="ECO:0000256" key="10">
    <source>
        <dbReference type="SAM" id="Phobius"/>
    </source>
</evidence>
<dbReference type="GO" id="GO:0005198">
    <property type="term" value="F:structural molecule activity"/>
    <property type="evidence" value="ECO:0007669"/>
    <property type="project" value="InterPro"/>
</dbReference>
<evidence type="ECO:0000256" key="5">
    <source>
        <dbReference type="ARBA" id="ARBA00022475"/>
    </source>
</evidence>
<keyword evidence="11" id="KW-1185">Reference proteome</keyword>
<feature type="transmembrane region" description="Helical" evidence="10">
    <location>
        <begin position="12"/>
        <end position="32"/>
    </location>
</feature>
<dbReference type="GO" id="GO:0005923">
    <property type="term" value="C:bicellular tight junction"/>
    <property type="evidence" value="ECO:0007669"/>
    <property type="project" value="UniProtKB-SubCell"/>
</dbReference>
<evidence type="ECO:0000256" key="4">
    <source>
        <dbReference type="ARBA" id="ARBA00022427"/>
    </source>
</evidence>
<gene>
    <name evidence="12" type="primary">LOC105905656</name>
</gene>
<keyword evidence="6 10" id="KW-0812">Transmembrane</keyword>
<dbReference type="AlphaFoldDB" id="A0A6P8EQJ0"/>
<evidence type="ECO:0000313" key="11">
    <source>
        <dbReference type="Proteomes" id="UP000515152"/>
    </source>
</evidence>
<comment type="similarity">
    <text evidence="3">Belongs to the claudin family.</text>
</comment>
<dbReference type="GeneID" id="105905656"/>
<dbReference type="Proteomes" id="UP000515152">
    <property type="component" value="Chromosome 21"/>
</dbReference>
<dbReference type="RefSeq" id="XP_031414360.1">
    <property type="nucleotide sequence ID" value="XM_031558500.1"/>
</dbReference>
<evidence type="ECO:0000256" key="7">
    <source>
        <dbReference type="ARBA" id="ARBA00022949"/>
    </source>
</evidence>
<sequence length="237" mass="25837">MAYLAHTIHPQFAGLFVGSVGWILTMVTIGLIQWRVWVVDDASVISSGLAWVGIWRVCFYSHVVVTSERGVMYCQKMGISDSFVPMEITVAQVLMLVALGLGLLANASTLYGLRNVFFGWDKHEPIRLAFTVGGLLHLLSSLCSLVPLCLNLRAVLTNQNISFPGNFYMPPTPTQQYVGEAIGVGITAAVLTVTSGFLFLCYRFPIRTPSKVQPAWAEAGCSDGTGNPAYQSQENIE</sequence>
<feature type="transmembrane region" description="Helical" evidence="10">
    <location>
        <begin position="128"/>
        <end position="156"/>
    </location>
</feature>
<comment type="subcellular location">
    <subcellularLocation>
        <location evidence="1">Cell junction</location>
        <location evidence="1">Tight junction</location>
    </subcellularLocation>
    <subcellularLocation>
        <location evidence="2">Cell membrane</location>
        <topology evidence="2">Multi-pass membrane protein</topology>
    </subcellularLocation>
</comment>
<dbReference type="PRINTS" id="PR01077">
    <property type="entry name" value="CLAUDIN"/>
</dbReference>
<keyword evidence="8 10" id="KW-1133">Transmembrane helix</keyword>
<keyword evidence="7" id="KW-0965">Cell junction</keyword>
<feature type="transmembrane region" description="Helical" evidence="10">
    <location>
        <begin position="83"/>
        <end position="107"/>
    </location>
</feature>
<evidence type="ECO:0000256" key="8">
    <source>
        <dbReference type="ARBA" id="ARBA00022989"/>
    </source>
</evidence>